<accession>A0A1H3PKQ4</accession>
<dbReference type="AlphaFoldDB" id="A0A1H3PKQ4"/>
<dbReference type="Pfam" id="PF00501">
    <property type="entry name" value="AMP-binding"/>
    <property type="match status" value="1"/>
</dbReference>
<dbReference type="GO" id="GO:0031956">
    <property type="term" value="F:medium-chain fatty acid-CoA ligase activity"/>
    <property type="evidence" value="ECO:0007669"/>
    <property type="project" value="TreeGrafter"/>
</dbReference>
<evidence type="ECO:0000259" key="3">
    <source>
        <dbReference type="Pfam" id="PF00501"/>
    </source>
</evidence>
<evidence type="ECO:0000313" key="5">
    <source>
        <dbReference type="EMBL" id="SDZ01734.1"/>
    </source>
</evidence>
<feature type="domain" description="AMP-dependent synthetase/ligase" evidence="3">
    <location>
        <begin position="11"/>
        <end position="368"/>
    </location>
</feature>
<dbReference type="Proteomes" id="UP000198921">
    <property type="component" value="Unassembled WGS sequence"/>
</dbReference>
<feature type="domain" description="AMP-binding enzyme C-terminal" evidence="4">
    <location>
        <begin position="418"/>
        <end position="489"/>
    </location>
</feature>
<dbReference type="PROSITE" id="PS00455">
    <property type="entry name" value="AMP_BINDING"/>
    <property type="match status" value="1"/>
</dbReference>
<evidence type="ECO:0000256" key="1">
    <source>
        <dbReference type="ARBA" id="ARBA00006432"/>
    </source>
</evidence>
<dbReference type="InterPro" id="IPR045851">
    <property type="entry name" value="AMP-bd_C_sf"/>
</dbReference>
<evidence type="ECO:0000256" key="2">
    <source>
        <dbReference type="ARBA" id="ARBA00022598"/>
    </source>
</evidence>
<proteinExistence type="inferred from homology"/>
<sequence length="511" mass="54199">MSELVQRLLGAAKQRPDAPAVVDPDGRVTTYADLFAAASHLGHALHARGIRRGDRVAMWTDDSRPAIEAYVGCALAGLVVVPLNARYTASEVHGILADTEPAVLVWTSSQDGSVEELRDDGALDGCTLVRIGPGASPAGTLAWAEVVSTGDVRPPAVELDGNALLAIGHTSGTTGVPKGAMITHASAAAVARQHERAYRLVPRSTVALTGSLSFVSVMPAHVLSHLVIGGRVLLLGRWDVDSLLDRVARDQATFTYLPSPVLSDFADAAERRPEALDSLRSILHSASKAHPDHLARLVAATGTRLVEGWGMTENSGGLMTATTVADLEDARDDPGVLATVGRPLPGYEVRAEDGELLVKGPGIVPGYWRRPDQNAQTFVHGWFRTGDAGHVDDRGRVVVLERRTDLIVSGGMNVYPAEVEQVIDALPDVVECAVVGAAHERWGQTVVAVVVRPPGSDLTEEDVVAACRRRLAGYKKPTRVVFVDQLPRTVGLKVSRAAVRSQVAPPVGHDT</sequence>
<dbReference type="Gene3D" id="3.30.300.30">
    <property type="match status" value="1"/>
</dbReference>
<gene>
    <name evidence="5" type="ORF">SAMN05660209_04380</name>
</gene>
<dbReference type="STRING" id="1137993.SAMN05660209_04380"/>
<reference evidence="6" key="1">
    <citation type="submission" date="2016-10" db="EMBL/GenBank/DDBJ databases">
        <authorList>
            <person name="Varghese N."/>
            <person name="Submissions S."/>
        </authorList>
    </citation>
    <scope>NUCLEOTIDE SEQUENCE [LARGE SCALE GENOMIC DNA]</scope>
    <source>
        <strain evidence="6">DSM 45422</strain>
    </source>
</reference>
<keyword evidence="6" id="KW-1185">Reference proteome</keyword>
<dbReference type="InterPro" id="IPR000873">
    <property type="entry name" value="AMP-dep_synth/lig_dom"/>
</dbReference>
<organism evidence="5 6">
    <name type="scientific">Geodermatophilus africanus</name>
    <dbReference type="NCBI Taxonomy" id="1137993"/>
    <lineage>
        <taxon>Bacteria</taxon>
        <taxon>Bacillati</taxon>
        <taxon>Actinomycetota</taxon>
        <taxon>Actinomycetes</taxon>
        <taxon>Geodermatophilales</taxon>
        <taxon>Geodermatophilaceae</taxon>
        <taxon>Geodermatophilus</taxon>
    </lineage>
</organism>
<dbReference type="InterPro" id="IPR042099">
    <property type="entry name" value="ANL_N_sf"/>
</dbReference>
<dbReference type="InterPro" id="IPR025110">
    <property type="entry name" value="AMP-bd_C"/>
</dbReference>
<dbReference type="RefSeq" id="WP_170856908.1">
    <property type="nucleotide sequence ID" value="NZ_FNOT01000016.1"/>
</dbReference>
<evidence type="ECO:0000313" key="6">
    <source>
        <dbReference type="Proteomes" id="UP000198921"/>
    </source>
</evidence>
<dbReference type="SUPFAM" id="SSF56801">
    <property type="entry name" value="Acetyl-CoA synthetase-like"/>
    <property type="match status" value="1"/>
</dbReference>
<dbReference type="GO" id="GO:0006631">
    <property type="term" value="P:fatty acid metabolic process"/>
    <property type="evidence" value="ECO:0007669"/>
    <property type="project" value="TreeGrafter"/>
</dbReference>
<dbReference type="InterPro" id="IPR020845">
    <property type="entry name" value="AMP-binding_CS"/>
</dbReference>
<comment type="similarity">
    <text evidence="1">Belongs to the ATP-dependent AMP-binding enzyme family.</text>
</comment>
<dbReference type="Pfam" id="PF13193">
    <property type="entry name" value="AMP-binding_C"/>
    <property type="match status" value="1"/>
</dbReference>
<protein>
    <submittedName>
        <fullName evidence="5">Malonyl-CoA/methylmalonyl-CoA synthetase</fullName>
    </submittedName>
</protein>
<dbReference type="PANTHER" id="PTHR43201">
    <property type="entry name" value="ACYL-COA SYNTHETASE"/>
    <property type="match status" value="1"/>
</dbReference>
<dbReference type="PANTHER" id="PTHR43201:SF5">
    <property type="entry name" value="MEDIUM-CHAIN ACYL-COA LIGASE ACSF2, MITOCHONDRIAL"/>
    <property type="match status" value="1"/>
</dbReference>
<dbReference type="Gene3D" id="3.40.50.12780">
    <property type="entry name" value="N-terminal domain of ligase-like"/>
    <property type="match status" value="1"/>
</dbReference>
<name>A0A1H3PKQ4_9ACTN</name>
<keyword evidence="2" id="KW-0436">Ligase</keyword>
<evidence type="ECO:0000259" key="4">
    <source>
        <dbReference type="Pfam" id="PF13193"/>
    </source>
</evidence>
<dbReference type="EMBL" id="FNOT01000016">
    <property type="protein sequence ID" value="SDZ01734.1"/>
    <property type="molecule type" value="Genomic_DNA"/>
</dbReference>